<organism evidence="4 5">
    <name type="scientific">Pseudooceanicola antarcticus</name>
    <dbReference type="NCBI Taxonomy" id="1247613"/>
    <lineage>
        <taxon>Bacteria</taxon>
        <taxon>Pseudomonadati</taxon>
        <taxon>Pseudomonadota</taxon>
        <taxon>Alphaproteobacteria</taxon>
        <taxon>Rhodobacterales</taxon>
        <taxon>Paracoccaceae</taxon>
        <taxon>Pseudooceanicola</taxon>
    </lineage>
</organism>
<evidence type="ECO:0000313" key="5">
    <source>
        <dbReference type="Proteomes" id="UP000231655"/>
    </source>
</evidence>
<dbReference type="InterPro" id="IPR036709">
    <property type="entry name" value="Autotransporte_beta_dom_sf"/>
</dbReference>
<keyword evidence="2" id="KW-0732">Signal</keyword>
<feature type="region of interest" description="Disordered" evidence="1">
    <location>
        <begin position="587"/>
        <end position="614"/>
    </location>
</feature>
<feature type="region of interest" description="Disordered" evidence="1">
    <location>
        <begin position="547"/>
        <end position="566"/>
    </location>
</feature>
<dbReference type="InterPro" id="IPR005546">
    <property type="entry name" value="Autotransporte_beta"/>
</dbReference>
<feature type="region of interest" description="Disordered" evidence="1">
    <location>
        <begin position="851"/>
        <end position="874"/>
    </location>
</feature>
<dbReference type="SMART" id="SM00869">
    <property type="entry name" value="Autotransporter"/>
    <property type="match status" value="1"/>
</dbReference>
<protein>
    <submittedName>
        <fullName evidence="4">Uncharacterized conserved protein, contains a C-terminal beta-barrel porin domain</fullName>
    </submittedName>
</protein>
<feature type="chain" id="PRO_5012086293" evidence="2">
    <location>
        <begin position="41"/>
        <end position="1781"/>
    </location>
</feature>
<accession>A0A285J1E6</accession>
<feature type="signal peptide" evidence="2">
    <location>
        <begin position="1"/>
        <end position="40"/>
    </location>
</feature>
<evidence type="ECO:0000256" key="1">
    <source>
        <dbReference type="SAM" id="MobiDB-lite"/>
    </source>
</evidence>
<dbReference type="RefSeq" id="WP_157791715.1">
    <property type="nucleotide sequence ID" value="NZ_OBEA01000005.1"/>
</dbReference>
<feature type="compositionally biased region" description="Gly residues" evidence="1">
    <location>
        <begin position="589"/>
        <end position="610"/>
    </location>
</feature>
<feature type="compositionally biased region" description="Gly residues" evidence="1">
    <location>
        <begin position="375"/>
        <end position="392"/>
    </location>
</feature>
<gene>
    <name evidence="4" type="ORF">SAMN06297129_2713</name>
</gene>
<name>A0A285J1E6_9RHOB</name>
<feature type="region of interest" description="Disordered" evidence="1">
    <location>
        <begin position="755"/>
        <end position="782"/>
    </location>
</feature>
<sequence length="1781" mass="175443">MSNALDKFCAEFLFVNSPARQRISLLSVLCLTAAALPGQAQDLNAPLSFESPDVATSANIATVPSQGISGRSGRSGYYTCSPMTWGQACAGFYEFGTVIQNDATNGRNAPSSGTVTNVESDASGTVSVVDYDPGTVNTDGFSVEVTRLAGTVESELINSQTSFGATEYINDGASFDIEIEDQLGNTVTLNYIEVDDGFGGYTGGASVQDIADDINEQVTLGNLEGLTASVIEDPDNAGQFSLSIEGVEGDDTPFTIEALNASSTNADPVGTALTDLTFEPIQTQSEPVQAEYTVSGAASNGTFTSDGNEVVVDGVVVGLVSLGTANFSANEVNAGVTPGTNGNPGNAATALVEDLSYGEIAVAGDTAVTLDSTGGDAGQAGQGGKGGNGGAGGAAVTDTAPIILFSPFPPFTVPSTRVVEIQGGAGGNGATGGAGGNGAIGGTGGAIDFALESTLTSTPMAIDATSTGGFGGTGGLGGLGGNGGNGANATASIESNNLLPVTASAAGDGGGTGGTGGVGGVGGTGGTGGQVVLSFDLGEATVDTGARAQSLGGQGGAGGQGGQGGTGGTGGAGIAYTDFVLSGASEAGRLGGTGGTGGSGTTGGTGGQGGAVSLTNSSTQIQASDYGLIGLSRGGTGGTGGQGGTGGTGGTGGAGDEITNYANITILAEGGDGGTAGSAGAGGDGGTGGAGGLVEIFNTGDGTIVAGTHGILAQSTGGIGGLGGTGGTGGTGGRGGRHGLILPIEEWPFYGGAWSEAGDSGNGGNGGLGGNGGDGGNGGTVSVENAQTIATTGTEYSSAIRAESLGAIGGGGGAAGAAGAGGAAVQGGFVSETFFVGTGFIIQELTWNDSSAGSGGSTGSAGTASFTGGDGGDVSVDNTGDIATSGTLSDGIMGISMGGVHGLAAFEPADVFRDGLVTGNQTGGAGNVALSNTASIITSGTDSAAISALSVGAGEASGTVELTNSGQAMTSGDGAHALIAASRVYQLGSGTAQASGGVTVSNVSGSVTTGGADATGIWAESSSEIGDAQAVSVDNSSGMIRLQGTGEASAIYALSESTDTGGGNAGDVTIDNVAGVILGETGGTQAVIDARSLSASGDSGAISFDNINGSIQSDNTGSVVILQTLASTGTTGGITGISRSSIVATADGATALTLDSTGLISGDILFDNGGLIEGGSGGTAIAIIGGTDNVITNDDSLNGSEDAIIRTAGGVFDTVITGTTGNDSVQNLNGAYIGGSITLGAGANYLLNTSGSLIETGAVIDVGAGNLVENDAFFSPGGLDEVLNSANANGQLEITGDFTQTANGQMLTDVNFSTGGAAADFSDFVNVSGTATLNGYVTLNPATGAGKPGDFKIPLLTAGTLIDDGIEVFPTFANGSPSSTVVFTPSLLFEGDTLNLVYQVDYNQIPLSENQEEYASNVNDIQTAGIEGYQPVAFELLEISDETEYRIALDSLTGEGTTSAQHLGLEARGSFMGSVLSNVQTDDFCSGEESSRNIGQADSNCTGDLRSWAGFSYQYSDQRLGYANPELHLYNAASSKMDYRMFHGGFDAQVTDRTRVGLAFSYTDGVYSVPDRWTQGHMDSGDVALYFARGFGANGYLKGLVSAGWAAFDQDRSAMGRPVSGYFETYSFGAQLEAGVEVMEGITPFVGMRLDRQRRTSFTEDDVTWGNTYDSQITDSQQLHFGVDIEREIDLRSGRSLALSARVAGVQEFATERALTAAPASAPDFKFDATGAAKEELRFNLEVDATLINPANGTELRGFLKTGLGTRDRGDSVGVEVRWSF</sequence>
<dbReference type="SUPFAM" id="SSF103515">
    <property type="entry name" value="Autotransporter"/>
    <property type="match status" value="1"/>
</dbReference>
<feature type="domain" description="Autotransporter" evidence="3">
    <location>
        <begin position="1500"/>
        <end position="1781"/>
    </location>
</feature>
<dbReference type="OrthoDB" id="5760545at2"/>
<feature type="compositionally biased region" description="Gly residues" evidence="1">
    <location>
        <begin position="760"/>
        <end position="779"/>
    </location>
</feature>
<proteinExistence type="predicted"/>
<evidence type="ECO:0000256" key="2">
    <source>
        <dbReference type="SAM" id="SignalP"/>
    </source>
</evidence>
<feature type="region of interest" description="Disordered" evidence="1">
    <location>
        <begin position="373"/>
        <end position="392"/>
    </location>
</feature>
<reference evidence="4 5" key="1">
    <citation type="submission" date="2017-09" db="EMBL/GenBank/DDBJ databases">
        <authorList>
            <person name="Ehlers B."/>
            <person name="Leendertz F.H."/>
        </authorList>
    </citation>
    <scope>NUCLEOTIDE SEQUENCE [LARGE SCALE GENOMIC DNA]</scope>
    <source>
        <strain evidence="4 5">CGMCC 1.12662</strain>
    </source>
</reference>
<dbReference type="PROSITE" id="PS51208">
    <property type="entry name" value="AUTOTRANSPORTER"/>
    <property type="match status" value="1"/>
</dbReference>
<dbReference type="Proteomes" id="UP000231655">
    <property type="component" value="Unassembled WGS sequence"/>
</dbReference>
<evidence type="ECO:0000259" key="3">
    <source>
        <dbReference type="PROSITE" id="PS51208"/>
    </source>
</evidence>
<dbReference type="EMBL" id="OBEA01000005">
    <property type="protein sequence ID" value="SNY54032.1"/>
    <property type="molecule type" value="Genomic_DNA"/>
</dbReference>
<evidence type="ECO:0000313" key="4">
    <source>
        <dbReference type="EMBL" id="SNY54032.1"/>
    </source>
</evidence>
<feature type="compositionally biased region" description="Gly residues" evidence="1">
    <location>
        <begin position="552"/>
        <end position="566"/>
    </location>
</feature>